<dbReference type="PaxDb" id="2903-EOD05086"/>
<protein>
    <submittedName>
        <fullName evidence="1">Uncharacterized protein</fullName>
    </submittedName>
</protein>
<dbReference type="HOGENOM" id="CLU_1725746_0_0_1"/>
<accession>A0A0D3I1F1</accession>
<evidence type="ECO:0000313" key="1">
    <source>
        <dbReference type="EnsemblProtists" id="EOD05086"/>
    </source>
</evidence>
<keyword evidence="2" id="KW-1185">Reference proteome</keyword>
<reference evidence="1" key="2">
    <citation type="submission" date="2024-10" db="UniProtKB">
        <authorList>
            <consortium name="EnsemblProtists"/>
        </authorList>
    </citation>
    <scope>IDENTIFICATION</scope>
</reference>
<dbReference type="Proteomes" id="UP000013827">
    <property type="component" value="Unassembled WGS sequence"/>
</dbReference>
<sequence length="152" mass="16160">MGLMQVECPVGAGAGQRIKIMANGAEYEVEVPAGIVAGQTFQIEIPDAAPQSSVPIAQGVMVQPDYAQPTPQYAQPPQYAPQPQYMQPQSAYAPHPGYAPGGVQHVVVHEGPAPQFVSEPYCGPLSLLICLFVPCGFWIGCCPIDERLVRVG</sequence>
<dbReference type="GeneID" id="17251240"/>
<reference evidence="2" key="1">
    <citation type="journal article" date="2013" name="Nature">
        <title>Pan genome of the phytoplankton Emiliania underpins its global distribution.</title>
        <authorList>
            <person name="Read B.A."/>
            <person name="Kegel J."/>
            <person name="Klute M.J."/>
            <person name="Kuo A."/>
            <person name="Lefebvre S.C."/>
            <person name="Maumus F."/>
            <person name="Mayer C."/>
            <person name="Miller J."/>
            <person name="Monier A."/>
            <person name="Salamov A."/>
            <person name="Young J."/>
            <person name="Aguilar M."/>
            <person name="Claverie J.M."/>
            <person name="Frickenhaus S."/>
            <person name="Gonzalez K."/>
            <person name="Herman E.K."/>
            <person name="Lin Y.C."/>
            <person name="Napier J."/>
            <person name="Ogata H."/>
            <person name="Sarno A.F."/>
            <person name="Shmutz J."/>
            <person name="Schroeder D."/>
            <person name="de Vargas C."/>
            <person name="Verret F."/>
            <person name="von Dassow P."/>
            <person name="Valentin K."/>
            <person name="Van de Peer Y."/>
            <person name="Wheeler G."/>
            <person name="Dacks J.B."/>
            <person name="Delwiche C.F."/>
            <person name="Dyhrman S.T."/>
            <person name="Glockner G."/>
            <person name="John U."/>
            <person name="Richards T."/>
            <person name="Worden A.Z."/>
            <person name="Zhang X."/>
            <person name="Grigoriev I.V."/>
            <person name="Allen A.E."/>
            <person name="Bidle K."/>
            <person name="Borodovsky M."/>
            <person name="Bowler C."/>
            <person name="Brownlee C."/>
            <person name="Cock J.M."/>
            <person name="Elias M."/>
            <person name="Gladyshev V.N."/>
            <person name="Groth M."/>
            <person name="Guda C."/>
            <person name="Hadaegh A."/>
            <person name="Iglesias-Rodriguez M.D."/>
            <person name="Jenkins J."/>
            <person name="Jones B.M."/>
            <person name="Lawson T."/>
            <person name="Leese F."/>
            <person name="Lindquist E."/>
            <person name="Lobanov A."/>
            <person name="Lomsadze A."/>
            <person name="Malik S.B."/>
            <person name="Marsh M.E."/>
            <person name="Mackinder L."/>
            <person name="Mock T."/>
            <person name="Mueller-Roeber B."/>
            <person name="Pagarete A."/>
            <person name="Parker M."/>
            <person name="Probert I."/>
            <person name="Quesneville H."/>
            <person name="Raines C."/>
            <person name="Rensing S.A."/>
            <person name="Riano-Pachon D.M."/>
            <person name="Richier S."/>
            <person name="Rokitta S."/>
            <person name="Shiraiwa Y."/>
            <person name="Soanes D.M."/>
            <person name="van der Giezen M."/>
            <person name="Wahlund T.M."/>
            <person name="Williams B."/>
            <person name="Wilson W."/>
            <person name="Wolfe G."/>
            <person name="Wurch L.L."/>
        </authorList>
    </citation>
    <scope>NUCLEOTIDE SEQUENCE</scope>
</reference>
<organism evidence="1 2">
    <name type="scientific">Emiliania huxleyi (strain CCMP1516)</name>
    <dbReference type="NCBI Taxonomy" id="280463"/>
    <lineage>
        <taxon>Eukaryota</taxon>
        <taxon>Haptista</taxon>
        <taxon>Haptophyta</taxon>
        <taxon>Prymnesiophyceae</taxon>
        <taxon>Isochrysidales</taxon>
        <taxon>Noelaerhabdaceae</taxon>
        <taxon>Emiliania</taxon>
    </lineage>
</organism>
<dbReference type="KEGG" id="ehx:EMIHUDRAFT_446595"/>
<proteinExistence type="predicted"/>
<dbReference type="EnsemblProtists" id="EOD05086">
    <property type="protein sequence ID" value="EOD05086"/>
    <property type="gene ID" value="EMIHUDRAFT_446595"/>
</dbReference>
<dbReference type="AlphaFoldDB" id="A0A0D3I1F1"/>
<evidence type="ECO:0000313" key="2">
    <source>
        <dbReference type="Proteomes" id="UP000013827"/>
    </source>
</evidence>
<dbReference type="RefSeq" id="XP_005757515.1">
    <property type="nucleotide sequence ID" value="XM_005757458.1"/>
</dbReference>
<name>A0A0D3I1F1_EMIH1</name>